<name>A0AAV2WPH3_MYCNE</name>
<reference evidence="1" key="1">
    <citation type="submission" date="2014-05" db="EMBL/GenBank/DDBJ databases">
        <authorList>
            <person name="Urmite Genomes"/>
        </authorList>
    </citation>
    <scope>NUCLEOTIDE SEQUENCE</scope>
    <source>
        <strain evidence="1">DSM 44074</strain>
    </source>
</reference>
<sequence>MVSLRSLSAISTWFASVVARPITSPRPRTPSASAASALFSLAVSTWSSTPTRFSKTVLTSVVTFCDTSTWPALNRSDFGSAGYTRSTNLAPKIVVDRILASTFDGMKRIWSGSISRRSFTGDALSVSPPLMAATLPTWTPRNLTLALVSMTRPERSEVRVTGTVLRRLPVNREKDNQMAAMTNTTSSSVHQPGAIPELRFVAATANPPD</sequence>
<reference evidence="1" key="2">
    <citation type="submission" date="2015-09" db="EMBL/GenBank/DDBJ databases">
        <title>Draft genome sequence of Mycobacterium neoaurum DSM 44074.</title>
        <authorList>
            <person name="Croce O."/>
            <person name="Robert C."/>
            <person name="Raoult D."/>
            <person name="Drancourt M."/>
        </authorList>
    </citation>
    <scope>NUCLEOTIDE SEQUENCE</scope>
    <source>
        <strain evidence="1">DSM 44074</strain>
    </source>
</reference>
<dbReference type="Proteomes" id="UP000028864">
    <property type="component" value="Unassembled WGS sequence"/>
</dbReference>
<accession>A0AAV2WPH3</accession>
<gene>
    <name evidence="1" type="ORF">BN1047_03613</name>
</gene>
<protein>
    <recommendedName>
        <fullName evidence="3">Secreted protein</fullName>
    </recommendedName>
</protein>
<dbReference type="AlphaFoldDB" id="A0AAV2WPH3"/>
<organism evidence="1 2">
    <name type="scientific">Mycolicibacterium neoaurum</name>
    <name type="common">Mycobacterium neoaurum</name>
    <dbReference type="NCBI Taxonomy" id="1795"/>
    <lineage>
        <taxon>Bacteria</taxon>
        <taxon>Bacillati</taxon>
        <taxon>Actinomycetota</taxon>
        <taxon>Actinomycetes</taxon>
        <taxon>Mycobacteriales</taxon>
        <taxon>Mycobacteriaceae</taxon>
        <taxon>Mycolicibacterium</taxon>
    </lineage>
</organism>
<evidence type="ECO:0008006" key="3">
    <source>
        <dbReference type="Google" id="ProtNLM"/>
    </source>
</evidence>
<evidence type="ECO:0000313" key="2">
    <source>
        <dbReference type="Proteomes" id="UP000028864"/>
    </source>
</evidence>
<proteinExistence type="predicted"/>
<evidence type="ECO:0000313" key="1">
    <source>
        <dbReference type="EMBL" id="CDQ45713.1"/>
    </source>
</evidence>
<dbReference type="EMBL" id="LK021339">
    <property type="protein sequence ID" value="CDQ45713.1"/>
    <property type="molecule type" value="Genomic_DNA"/>
</dbReference>